<dbReference type="InterPro" id="IPR029526">
    <property type="entry name" value="PGBD"/>
</dbReference>
<feature type="region of interest" description="Disordered" evidence="1">
    <location>
        <begin position="88"/>
        <end position="118"/>
    </location>
</feature>
<protein>
    <recommendedName>
        <fullName evidence="2">PiggyBac transposable element-derived protein domain-containing protein</fullName>
    </recommendedName>
</protein>
<evidence type="ECO:0000313" key="6">
    <source>
        <dbReference type="Proteomes" id="UP000054632"/>
    </source>
</evidence>
<keyword evidence="7" id="KW-1185">Reference proteome</keyword>
<evidence type="ECO:0000259" key="2">
    <source>
        <dbReference type="Pfam" id="PF13843"/>
    </source>
</evidence>
<evidence type="ECO:0000313" key="8">
    <source>
        <dbReference type="Proteomes" id="UP000054826"/>
    </source>
</evidence>
<name>A0A0V1K1A1_TRIPS</name>
<dbReference type="Proteomes" id="UP000054826">
    <property type="component" value="Unassembled WGS sequence"/>
</dbReference>
<dbReference type="EMBL" id="JYDV01000023">
    <property type="protein sequence ID" value="KRZ41009.1"/>
    <property type="molecule type" value="Genomic_DNA"/>
</dbReference>
<dbReference type="AlphaFoldDB" id="A0A0V1K1A1"/>
<comment type="caution">
    <text evidence="5">The sequence shown here is derived from an EMBL/GenBank/DDBJ whole genome shotgun (WGS) entry which is preliminary data.</text>
</comment>
<organism evidence="5 8">
    <name type="scientific">Trichinella pseudospiralis</name>
    <name type="common">Parasitic roundworm</name>
    <dbReference type="NCBI Taxonomy" id="6337"/>
    <lineage>
        <taxon>Eukaryota</taxon>
        <taxon>Metazoa</taxon>
        <taxon>Ecdysozoa</taxon>
        <taxon>Nematoda</taxon>
        <taxon>Enoplea</taxon>
        <taxon>Dorylaimia</taxon>
        <taxon>Trichinellida</taxon>
        <taxon>Trichinellidae</taxon>
        <taxon>Trichinella</taxon>
    </lineage>
</organism>
<dbReference type="PANTHER" id="PTHR46599">
    <property type="entry name" value="PIGGYBAC TRANSPOSABLE ELEMENT-DERIVED PROTEIN 4"/>
    <property type="match status" value="1"/>
</dbReference>
<accession>A0A0V1K1A1</accession>
<dbReference type="Proteomes" id="UP000054805">
    <property type="component" value="Unassembled WGS sequence"/>
</dbReference>
<dbReference type="PANTHER" id="PTHR46599:SF6">
    <property type="entry name" value="DUAL SPECIFICITY PHOSPHATASE 26"/>
    <property type="match status" value="1"/>
</dbReference>
<feature type="domain" description="PiggyBac transposable element-derived protein" evidence="2">
    <location>
        <begin position="24"/>
        <end position="97"/>
    </location>
</feature>
<dbReference type="Pfam" id="PF13843">
    <property type="entry name" value="DDE_Tnp_1_7"/>
    <property type="match status" value="1"/>
</dbReference>
<evidence type="ECO:0000313" key="3">
    <source>
        <dbReference type="EMBL" id="KRY75377.1"/>
    </source>
</evidence>
<dbReference type="EMBL" id="JYDR01000018">
    <property type="protein sequence ID" value="KRY75377.1"/>
    <property type="molecule type" value="Genomic_DNA"/>
</dbReference>
<dbReference type="Proteomes" id="UP000054632">
    <property type="component" value="Unassembled WGS sequence"/>
</dbReference>
<evidence type="ECO:0000313" key="5">
    <source>
        <dbReference type="EMBL" id="KRZ41009.1"/>
    </source>
</evidence>
<reference evidence="6 7" key="1">
    <citation type="submission" date="2015-01" db="EMBL/GenBank/DDBJ databases">
        <title>Evolution of Trichinella species and genotypes.</title>
        <authorList>
            <person name="Korhonen P.K."/>
            <person name="Edoardo P."/>
            <person name="Giuseppe L.R."/>
            <person name="Gasser R.B."/>
        </authorList>
    </citation>
    <scope>NUCLEOTIDE SEQUENCE [LARGE SCALE GENOMIC DNA]</scope>
    <source>
        <strain evidence="3">ISS13</strain>
        <strain evidence="5">ISS176</strain>
        <strain evidence="4">ISS588</strain>
    </source>
</reference>
<feature type="compositionally biased region" description="Polar residues" evidence="1">
    <location>
        <begin position="90"/>
        <end position="102"/>
    </location>
</feature>
<evidence type="ECO:0000313" key="7">
    <source>
        <dbReference type="Proteomes" id="UP000054805"/>
    </source>
</evidence>
<evidence type="ECO:0000256" key="1">
    <source>
        <dbReference type="SAM" id="MobiDB-lite"/>
    </source>
</evidence>
<proteinExistence type="predicted"/>
<sequence>MRCNENSIFCQPIEPREKILPRETEPFKVYIKSKPHRYGMKIWTLCDSVTMHDWNFQVYCGKMGPWPERDQGRGVVLDLVQGLGKGYGVTTDNSGESANENNLMDAERSSVMLEAKSD</sequence>
<evidence type="ECO:0000313" key="4">
    <source>
        <dbReference type="EMBL" id="KRZ30685.1"/>
    </source>
</evidence>
<dbReference type="EMBL" id="JYDS01000032">
    <property type="protein sequence ID" value="KRZ30685.1"/>
    <property type="molecule type" value="Genomic_DNA"/>
</dbReference>
<gene>
    <name evidence="3" type="ORF">T4A_3256</name>
    <name evidence="4" type="ORF">T4B_9001</name>
    <name evidence="5" type="ORF">T4C_9937</name>
</gene>